<dbReference type="SUPFAM" id="SSF52218">
    <property type="entry name" value="Flavoproteins"/>
    <property type="match status" value="1"/>
</dbReference>
<name>A0A7Y8CC12_9PSED</name>
<dbReference type="InterPro" id="IPR023048">
    <property type="entry name" value="NADH:quinone_OxRdtase_FMN_depd"/>
</dbReference>
<evidence type="ECO:0000256" key="6">
    <source>
        <dbReference type="HAMAP-Rule" id="MF_01216"/>
    </source>
</evidence>
<evidence type="ECO:0000259" key="7">
    <source>
        <dbReference type="Pfam" id="PF02525"/>
    </source>
</evidence>
<dbReference type="Pfam" id="PF02525">
    <property type="entry name" value="Flavodoxin_2"/>
    <property type="match status" value="1"/>
</dbReference>
<dbReference type="EC" id="1.7.1.17" evidence="6"/>
<dbReference type="PANTHER" id="PTHR43741:SF4">
    <property type="entry name" value="FMN-DEPENDENT NADH:QUINONE OXIDOREDUCTASE"/>
    <property type="match status" value="1"/>
</dbReference>
<evidence type="ECO:0000313" key="9">
    <source>
        <dbReference type="Proteomes" id="UP000517547"/>
    </source>
</evidence>
<feature type="binding site" evidence="6">
    <location>
        <begin position="16"/>
        <end position="18"/>
    </location>
    <ligand>
        <name>FMN</name>
        <dbReference type="ChEBI" id="CHEBI:58210"/>
    </ligand>
</feature>
<proteinExistence type="inferred from homology"/>
<keyword evidence="3 6" id="KW-0560">Oxidoreductase</keyword>
<dbReference type="AlphaFoldDB" id="A0A7Y8CC12"/>
<evidence type="ECO:0000256" key="4">
    <source>
        <dbReference type="ARBA" id="ARBA00023027"/>
    </source>
</evidence>
<dbReference type="GO" id="GO:0016652">
    <property type="term" value="F:oxidoreductase activity, acting on NAD(P)H as acceptor"/>
    <property type="evidence" value="ECO:0007669"/>
    <property type="project" value="UniProtKB-UniRule"/>
</dbReference>
<gene>
    <name evidence="6" type="primary">azoR</name>
    <name evidence="8" type="ORF">HX845_06005</name>
</gene>
<dbReference type="HAMAP" id="MF_01216">
    <property type="entry name" value="Azoreductase_type1"/>
    <property type="match status" value="1"/>
</dbReference>
<evidence type="ECO:0000256" key="2">
    <source>
        <dbReference type="ARBA" id="ARBA00022643"/>
    </source>
</evidence>
<protein>
    <recommendedName>
        <fullName evidence="6">FMN dependent NADH:quinone oxidoreductase</fullName>
        <ecNumber evidence="6">1.6.5.-</ecNumber>
    </recommendedName>
    <alternativeName>
        <fullName evidence="6">Azo-dye reductase</fullName>
    </alternativeName>
    <alternativeName>
        <fullName evidence="6">FMN-dependent NADH-azo compound oxidoreductase</fullName>
    </alternativeName>
    <alternativeName>
        <fullName evidence="6">FMN-dependent NADH-azoreductase</fullName>
        <ecNumber evidence="6">1.7.1.17</ecNumber>
    </alternativeName>
</protein>
<evidence type="ECO:0000256" key="5">
    <source>
        <dbReference type="ARBA" id="ARBA00048542"/>
    </source>
</evidence>
<evidence type="ECO:0000313" key="8">
    <source>
        <dbReference type="EMBL" id="NWC13183.1"/>
    </source>
</evidence>
<dbReference type="InterPro" id="IPR003680">
    <property type="entry name" value="Flavodoxin_fold"/>
</dbReference>
<comment type="subunit">
    <text evidence="6">Homodimer.</text>
</comment>
<comment type="function">
    <text evidence="6">Also exhibits azoreductase activity. Catalyzes the reductive cleavage of the azo bond in aromatic azo compounds to the corresponding amines.</text>
</comment>
<dbReference type="InterPro" id="IPR029039">
    <property type="entry name" value="Flavoprotein-like_sf"/>
</dbReference>
<comment type="similarity">
    <text evidence="6">Belongs to the azoreductase type 1 family.</text>
</comment>
<reference evidence="8 9" key="1">
    <citation type="submission" date="2020-04" db="EMBL/GenBank/DDBJ databases">
        <title>Molecular characterization of pseudomonads from Agaricus bisporus reveal novel blotch 2 pathogens in Western Europe.</title>
        <authorList>
            <person name="Taparia T."/>
            <person name="Krijger M."/>
            <person name="Haynes E."/>
            <person name="Elpinstone J.G."/>
            <person name="Noble R."/>
            <person name="Van Der Wolf J."/>
        </authorList>
    </citation>
    <scope>NUCLEOTIDE SEQUENCE [LARGE SCALE GENOMIC DNA]</scope>
    <source>
        <strain evidence="8 9">IPO3738</strain>
    </source>
</reference>
<dbReference type="Gene3D" id="3.40.50.360">
    <property type="match status" value="1"/>
</dbReference>
<dbReference type="EMBL" id="JACAQE010000002">
    <property type="protein sequence ID" value="NWC13183.1"/>
    <property type="molecule type" value="Genomic_DNA"/>
</dbReference>
<keyword evidence="1 6" id="KW-0285">Flavoprotein</keyword>
<dbReference type="RefSeq" id="WP_042935357.1">
    <property type="nucleotide sequence ID" value="NZ_JACAQE010000002.1"/>
</dbReference>
<dbReference type="PANTHER" id="PTHR43741">
    <property type="entry name" value="FMN-DEPENDENT NADH-AZOREDUCTASE 1"/>
    <property type="match status" value="1"/>
</dbReference>
<comment type="function">
    <text evidence="6">Quinone reductase that provides resistance to thiol-specific stress caused by electrophilic quinones.</text>
</comment>
<dbReference type="GO" id="GO:0010181">
    <property type="term" value="F:FMN binding"/>
    <property type="evidence" value="ECO:0007669"/>
    <property type="project" value="UniProtKB-UniRule"/>
</dbReference>
<evidence type="ECO:0000256" key="1">
    <source>
        <dbReference type="ARBA" id="ARBA00022630"/>
    </source>
</evidence>
<accession>A0A7Y8CC12</accession>
<dbReference type="InterPro" id="IPR050104">
    <property type="entry name" value="FMN-dep_NADH:Q_OxRdtase_AzoR1"/>
</dbReference>
<comment type="cofactor">
    <cofactor evidence="6">
        <name>FMN</name>
        <dbReference type="ChEBI" id="CHEBI:58210"/>
    </cofactor>
    <text evidence="6">Binds 1 FMN per subunit.</text>
</comment>
<keyword evidence="2 6" id="KW-0288">FMN</keyword>
<dbReference type="Proteomes" id="UP000517547">
    <property type="component" value="Unassembled WGS sequence"/>
</dbReference>
<comment type="caution">
    <text evidence="6">Lacks conserved residue(s) required for the propagation of feature annotation.</text>
</comment>
<sequence length="215" mass="23891">MTTLLHIECSPRKHRSASLEAAHGFIERYRHHRPATEVMTLDLWSEPLPDLDQPAMDAKYAALAGLALSPEQAKAWQRLEALGAPLLKADLIVLSVPLWNFGIPYKLKHFIDLVSHKGILFEFSPERGLEGLLGGRIAVVTYARGLDFSAQSATPAERFDFQKPYVEAWLQFVGITEVHSVTVEKTLLGQDMDEASRRAGAEQAHALADRLAGQR</sequence>
<dbReference type="GO" id="GO:0009055">
    <property type="term" value="F:electron transfer activity"/>
    <property type="evidence" value="ECO:0007669"/>
    <property type="project" value="UniProtKB-UniRule"/>
</dbReference>
<feature type="binding site" evidence="6">
    <location>
        <position position="10"/>
    </location>
    <ligand>
        <name>FMN</name>
        <dbReference type="ChEBI" id="CHEBI:58210"/>
    </ligand>
</feature>
<dbReference type="EC" id="1.6.5.-" evidence="6"/>
<comment type="catalytic activity">
    <reaction evidence="6">
        <text>2 a quinone + NADH + H(+) = 2 a 1,4-benzosemiquinone + NAD(+)</text>
        <dbReference type="Rhea" id="RHEA:65952"/>
        <dbReference type="ChEBI" id="CHEBI:15378"/>
        <dbReference type="ChEBI" id="CHEBI:57540"/>
        <dbReference type="ChEBI" id="CHEBI:57945"/>
        <dbReference type="ChEBI" id="CHEBI:132124"/>
        <dbReference type="ChEBI" id="CHEBI:134225"/>
    </reaction>
</comment>
<organism evidence="8 9">
    <name type="scientific">Pseudomonas gingeri</name>
    <dbReference type="NCBI Taxonomy" id="117681"/>
    <lineage>
        <taxon>Bacteria</taxon>
        <taxon>Pseudomonadati</taxon>
        <taxon>Pseudomonadota</taxon>
        <taxon>Gammaproteobacteria</taxon>
        <taxon>Pseudomonadales</taxon>
        <taxon>Pseudomonadaceae</taxon>
        <taxon>Pseudomonas</taxon>
    </lineage>
</organism>
<dbReference type="GO" id="GO:0016655">
    <property type="term" value="F:oxidoreductase activity, acting on NAD(P)H, quinone or similar compound as acceptor"/>
    <property type="evidence" value="ECO:0007669"/>
    <property type="project" value="InterPro"/>
</dbReference>
<comment type="caution">
    <text evidence="8">The sequence shown here is derived from an EMBL/GenBank/DDBJ whole genome shotgun (WGS) entry which is preliminary data.</text>
</comment>
<evidence type="ECO:0000256" key="3">
    <source>
        <dbReference type="ARBA" id="ARBA00023002"/>
    </source>
</evidence>
<keyword evidence="4 6" id="KW-0520">NAD</keyword>
<feature type="domain" description="Flavodoxin-like fold" evidence="7">
    <location>
        <begin position="3"/>
        <end position="206"/>
    </location>
</feature>
<comment type="catalytic activity">
    <reaction evidence="5">
        <text>N,N-dimethyl-1,4-phenylenediamine + anthranilate + 2 NAD(+) = 2-(4-dimethylaminophenyl)diazenylbenzoate + 2 NADH + 2 H(+)</text>
        <dbReference type="Rhea" id="RHEA:55872"/>
        <dbReference type="ChEBI" id="CHEBI:15378"/>
        <dbReference type="ChEBI" id="CHEBI:15783"/>
        <dbReference type="ChEBI" id="CHEBI:16567"/>
        <dbReference type="ChEBI" id="CHEBI:57540"/>
        <dbReference type="ChEBI" id="CHEBI:57945"/>
        <dbReference type="ChEBI" id="CHEBI:71579"/>
        <dbReference type="EC" id="1.7.1.17"/>
    </reaction>
    <physiologicalReaction direction="right-to-left" evidence="5">
        <dbReference type="Rhea" id="RHEA:55874"/>
    </physiologicalReaction>
</comment>